<evidence type="ECO:0000313" key="2">
    <source>
        <dbReference type="EMBL" id="PRY38961.1"/>
    </source>
</evidence>
<dbReference type="Proteomes" id="UP000239494">
    <property type="component" value="Unassembled WGS sequence"/>
</dbReference>
<feature type="domain" description="Transposase IS4-like" evidence="1">
    <location>
        <begin position="61"/>
        <end position="130"/>
    </location>
</feature>
<proteinExistence type="predicted"/>
<dbReference type="InterPro" id="IPR002559">
    <property type="entry name" value="Transposase_11"/>
</dbReference>
<dbReference type="GO" id="GO:0006313">
    <property type="term" value="P:DNA transposition"/>
    <property type="evidence" value="ECO:0007669"/>
    <property type="project" value="InterPro"/>
</dbReference>
<accession>A0A2T0SZX2</accession>
<dbReference type="EMBL" id="PVTF01000008">
    <property type="protein sequence ID" value="PRY38961.1"/>
    <property type="molecule type" value="Genomic_DNA"/>
</dbReference>
<comment type="caution">
    <text evidence="2">The sequence shown here is derived from an EMBL/GenBank/DDBJ whole genome shotgun (WGS) entry which is preliminary data.</text>
</comment>
<dbReference type="AlphaFoldDB" id="A0A2T0SZX2"/>
<sequence>MPVTRRRDTVAPGSCRGTAVRRIGAAYDPVKLIPIVRYGEQPTLGRPLTDVRGRAVLDVAGGTGFYAIKTMIVTDKVGGMLFCGATTSGSTANITQARQSGLVTFLKNTMGVRILADAGYQGLGTHTAGQVVARGPARQATTEFQNLSSTRAVLGRSSIHQCPNPSKLWVRAASRAAM</sequence>
<evidence type="ECO:0000313" key="3">
    <source>
        <dbReference type="Proteomes" id="UP000239494"/>
    </source>
</evidence>
<keyword evidence="3" id="KW-1185">Reference proteome</keyword>
<organism evidence="2 3">
    <name type="scientific">Umezawaea tangerina</name>
    <dbReference type="NCBI Taxonomy" id="84725"/>
    <lineage>
        <taxon>Bacteria</taxon>
        <taxon>Bacillati</taxon>
        <taxon>Actinomycetota</taxon>
        <taxon>Actinomycetes</taxon>
        <taxon>Pseudonocardiales</taxon>
        <taxon>Pseudonocardiaceae</taxon>
        <taxon>Umezawaea</taxon>
    </lineage>
</organism>
<evidence type="ECO:0000259" key="1">
    <source>
        <dbReference type="Pfam" id="PF01609"/>
    </source>
</evidence>
<reference evidence="2 3" key="1">
    <citation type="submission" date="2018-03" db="EMBL/GenBank/DDBJ databases">
        <title>Genomic Encyclopedia of Archaeal and Bacterial Type Strains, Phase II (KMG-II): from individual species to whole genera.</title>
        <authorList>
            <person name="Goeker M."/>
        </authorList>
    </citation>
    <scope>NUCLEOTIDE SEQUENCE [LARGE SCALE GENOMIC DNA]</scope>
    <source>
        <strain evidence="2 3">DSM 44720</strain>
    </source>
</reference>
<dbReference type="GO" id="GO:0003677">
    <property type="term" value="F:DNA binding"/>
    <property type="evidence" value="ECO:0007669"/>
    <property type="project" value="InterPro"/>
</dbReference>
<protein>
    <recommendedName>
        <fullName evidence="1">Transposase IS4-like domain-containing protein</fullName>
    </recommendedName>
</protein>
<name>A0A2T0SZX2_9PSEU</name>
<dbReference type="GO" id="GO:0004803">
    <property type="term" value="F:transposase activity"/>
    <property type="evidence" value="ECO:0007669"/>
    <property type="project" value="InterPro"/>
</dbReference>
<gene>
    <name evidence="2" type="ORF">CLV43_108361</name>
</gene>
<dbReference type="Pfam" id="PF01609">
    <property type="entry name" value="DDE_Tnp_1"/>
    <property type="match status" value="1"/>
</dbReference>